<protein>
    <submittedName>
        <fullName evidence="2">Uncharacterized protein</fullName>
    </submittedName>
</protein>
<comment type="caution">
    <text evidence="2">The sequence shown here is derived from an EMBL/GenBank/DDBJ whole genome shotgun (WGS) entry which is preliminary data.</text>
</comment>
<keyword evidence="3" id="KW-1185">Reference proteome</keyword>
<gene>
    <name evidence="2" type="ORF">KC19_VG199500</name>
</gene>
<dbReference type="EMBL" id="CM026426">
    <property type="protein sequence ID" value="KAG0573675.1"/>
    <property type="molecule type" value="Genomic_DNA"/>
</dbReference>
<evidence type="ECO:0000256" key="1">
    <source>
        <dbReference type="SAM" id="MobiDB-lite"/>
    </source>
</evidence>
<evidence type="ECO:0000313" key="2">
    <source>
        <dbReference type="EMBL" id="KAG0573675.1"/>
    </source>
</evidence>
<proteinExistence type="predicted"/>
<feature type="compositionally biased region" description="Basic residues" evidence="1">
    <location>
        <begin position="62"/>
        <end position="75"/>
    </location>
</feature>
<dbReference type="AlphaFoldDB" id="A0A8T0HSF9"/>
<sequence>MLGTKYKHALNGVPRLSHDRKNRGPLGEQELLVRGRDTEPAMGKHTTLCELLEDDDYPPERARKRSRGRKGKRDRRPCPSADKICKDLDDLFNDFVRWHESLNWFSPVVLFLAPRSTPRTLTLWRSPGLRSGDFHSRRECTEPRGPMC</sequence>
<feature type="region of interest" description="Disordered" evidence="1">
    <location>
        <begin position="9"/>
        <end position="81"/>
    </location>
</feature>
<organism evidence="2 3">
    <name type="scientific">Ceratodon purpureus</name>
    <name type="common">Fire moss</name>
    <name type="synonym">Dicranum purpureum</name>
    <dbReference type="NCBI Taxonomy" id="3225"/>
    <lineage>
        <taxon>Eukaryota</taxon>
        <taxon>Viridiplantae</taxon>
        <taxon>Streptophyta</taxon>
        <taxon>Embryophyta</taxon>
        <taxon>Bryophyta</taxon>
        <taxon>Bryophytina</taxon>
        <taxon>Bryopsida</taxon>
        <taxon>Dicranidae</taxon>
        <taxon>Pseudoditrichales</taxon>
        <taxon>Ditrichaceae</taxon>
        <taxon>Ceratodon</taxon>
    </lineage>
</organism>
<accession>A0A8T0HSF9</accession>
<evidence type="ECO:0000313" key="3">
    <source>
        <dbReference type="Proteomes" id="UP000822688"/>
    </source>
</evidence>
<name>A0A8T0HSF9_CERPU</name>
<dbReference type="Proteomes" id="UP000822688">
    <property type="component" value="Chromosome V"/>
</dbReference>
<reference evidence="2" key="1">
    <citation type="submission" date="2020-06" db="EMBL/GenBank/DDBJ databases">
        <title>WGS assembly of Ceratodon purpureus strain R40.</title>
        <authorList>
            <person name="Carey S.B."/>
            <person name="Jenkins J."/>
            <person name="Shu S."/>
            <person name="Lovell J.T."/>
            <person name="Sreedasyam A."/>
            <person name="Maumus F."/>
            <person name="Tiley G.P."/>
            <person name="Fernandez-Pozo N."/>
            <person name="Barry K."/>
            <person name="Chen C."/>
            <person name="Wang M."/>
            <person name="Lipzen A."/>
            <person name="Daum C."/>
            <person name="Saski C.A."/>
            <person name="Payton A.C."/>
            <person name="Mcbreen J.C."/>
            <person name="Conrad R.E."/>
            <person name="Kollar L.M."/>
            <person name="Olsson S."/>
            <person name="Huttunen S."/>
            <person name="Landis J.B."/>
            <person name="Wickett N.J."/>
            <person name="Johnson M.G."/>
            <person name="Rensing S.A."/>
            <person name="Grimwood J."/>
            <person name="Schmutz J."/>
            <person name="Mcdaniel S.F."/>
        </authorList>
    </citation>
    <scope>NUCLEOTIDE SEQUENCE</scope>
    <source>
        <strain evidence="2">R40</strain>
    </source>
</reference>